<gene>
    <name evidence="2" type="primary">WBGene00204045</name>
</gene>
<sequence length="272" mass="29288">MGQYDAASSARRRASRAAARSSRALGATGRGVGVGVEARRSRARSAESCNSQALHLETYRRRLRRVASRRASSLLPLHVGQLRGQVPRRVVEERQLGQRRTEKSIIEPVGPYLPGISEHADILLVRALSGIPQRRDDRAAQRTLLRSRALKYRCSFSSSGGDAAAAVSAAAVGASAVTGRGEGCRAAAAAAARRGRRVSTRGIGASAAADDKNAWTQPRALQRIKDQPLTSHHDEITDANSGEQRAQTDHLRIRVRRLGGAQSAQFHNALNE</sequence>
<proteinExistence type="predicted"/>
<accession>A0A2A6BAI6</accession>
<evidence type="ECO:0000313" key="3">
    <source>
        <dbReference type="Proteomes" id="UP000005239"/>
    </source>
</evidence>
<reference evidence="3" key="1">
    <citation type="journal article" date="2008" name="Nat. Genet.">
        <title>The Pristionchus pacificus genome provides a unique perspective on nematode lifestyle and parasitism.</title>
        <authorList>
            <person name="Dieterich C."/>
            <person name="Clifton S.W."/>
            <person name="Schuster L.N."/>
            <person name="Chinwalla A."/>
            <person name="Delehaunty K."/>
            <person name="Dinkelacker I."/>
            <person name="Fulton L."/>
            <person name="Fulton R."/>
            <person name="Godfrey J."/>
            <person name="Minx P."/>
            <person name="Mitreva M."/>
            <person name="Roeseler W."/>
            <person name="Tian H."/>
            <person name="Witte H."/>
            <person name="Yang S.P."/>
            <person name="Wilson R.K."/>
            <person name="Sommer R.J."/>
        </authorList>
    </citation>
    <scope>NUCLEOTIDE SEQUENCE [LARGE SCALE GENOMIC DNA]</scope>
    <source>
        <strain evidence="3">PS312</strain>
    </source>
</reference>
<accession>A0A8R1UKR4</accession>
<feature type="region of interest" description="Disordered" evidence="1">
    <location>
        <begin position="226"/>
        <end position="248"/>
    </location>
</feature>
<evidence type="ECO:0000313" key="2">
    <source>
        <dbReference type="EnsemblMetazoa" id="PPA31180.1"/>
    </source>
</evidence>
<keyword evidence="3" id="KW-1185">Reference proteome</keyword>
<evidence type="ECO:0000256" key="1">
    <source>
        <dbReference type="SAM" id="MobiDB-lite"/>
    </source>
</evidence>
<feature type="compositionally biased region" description="Basic and acidic residues" evidence="1">
    <location>
        <begin position="226"/>
        <end position="236"/>
    </location>
</feature>
<feature type="region of interest" description="Disordered" evidence="1">
    <location>
        <begin position="1"/>
        <end position="44"/>
    </location>
</feature>
<name>A0A2A6BAI6_PRIPA</name>
<dbReference type="AlphaFoldDB" id="A0A2A6BAI6"/>
<dbReference type="EnsemblMetazoa" id="PPA31180.1">
    <property type="protein sequence ID" value="PPA31180.1"/>
    <property type="gene ID" value="WBGene00204045"/>
</dbReference>
<feature type="compositionally biased region" description="Low complexity" evidence="1">
    <location>
        <begin position="16"/>
        <end position="27"/>
    </location>
</feature>
<organism evidence="2 3">
    <name type="scientific">Pristionchus pacificus</name>
    <name type="common">Parasitic nematode worm</name>
    <dbReference type="NCBI Taxonomy" id="54126"/>
    <lineage>
        <taxon>Eukaryota</taxon>
        <taxon>Metazoa</taxon>
        <taxon>Ecdysozoa</taxon>
        <taxon>Nematoda</taxon>
        <taxon>Chromadorea</taxon>
        <taxon>Rhabditida</taxon>
        <taxon>Rhabditina</taxon>
        <taxon>Diplogasteromorpha</taxon>
        <taxon>Diplogasteroidea</taxon>
        <taxon>Neodiplogasteridae</taxon>
        <taxon>Pristionchus</taxon>
    </lineage>
</organism>
<dbReference type="Proteomes" id="UP000005239">
    <property type="component" value="Unassembled WGS sequence"/>
</dbReference>
<reference evidence="2" key="2">
    <citation type="submission" date="2022-06" db="UniProtKB">
        <authorList>
            <consortium name="EnsemblMetazoa"/>
        </authorList>
    </citation>
    <scope>IDENTIFICATION</scope>
    <source>
        <strain evidence="2">PS312</strain>
    </source>
</reference>
<protein>
    <submittedName>
        <fullName evidence="2">Uncharacterized protein</fullName>
    </submittedName>
</protein>